<sequence length="151" mass="17671">MESDYFRYVEKCYHCQIHEYFLWIPPNELNVMGSPSLFVAWRMDMIGPINFAASNKPHFILVAIDYFTKWVEVSAYKAITKKVVADFVCNNIVCRFEKLELIIVDNATNLNSDLMREICEKFRIVHLNSTAYMLQMNGAVEIATKNIKRIF</sequence>
<dbReference type="AlphaFoldDB" id="A0A1U7X0K2"/>
<feature type="domain" description="Integrase catalytic" evidence="1">
    <location>
        <begin position="31"/>
        <end position="151"/>
    </location>
</feature>
<dbReference type="SUPFAM" id="SSF53098">
    <property type="entry name" value="Ribonuclease H-like"/>
    <property type="match status" value="1"/>
</dbReference>
<dbReference type="GO" id="GO:0015074">
    <property type="term" value="P:DNA integration"/>
    <property type="evidence" value="ECO:0007669"/>
    <property type="project" value="InterPro"/>
</dbReference>
<proteinExistence type="predicted"/>
<dbReference type="InterPro" id="IPR012337">
    <property type="entry name" value="RNaseH-like_sf"/>
</dbReference>
<dbReference type="PROSITE" id="PS50994">
    <property type="entry name" value="INTEGRASE"/>
    <property type="match status" value="1"/>
</dbReference>
<dbReference type="eggNOG" id="KOG0017">
    <property type="taxonomic scope" value="Eukaryota"/>
</dbReference>
<protein>
    <submittedName>
        <fullName evidence="3">Uncharacterized protein LOC104229454</fullName>
    </submittedName>
</protein>
<dbReference type="OrthoDB" id="1936587at2759"/>
<dbReference type="InterPro" id="IPR050951">
    <property type="entry name" value="Retrovirus_Pol_polyprotein"/>
</dbReference>
<dbReference type="RefSeq" id="XP_009780409.1">
    <property type="nucleotide sequence ID" value="XM_009782107.1"/>
</dbReference>
<gene>
    <name evidence="3" type="primary">LOC104229454</name>
</gene>
<evidence type="ECO:0000259" key="1">
    <source>
        <dbReference type="PROSITE" id="PS50994"/>
    </source>
</evidence>
<evidence type="ECO:0000313" key="3">
    <source>
        <dbReference type="RefSeq" id="XP_009780409.1"/>
    </source>
</evidence>
<keyword evidence="2" id="KW-1185">Reference proteome</keyword>
<dbReference type="Proteomes" id="UP000189701">
    <property type="component" value="Unplaced"/>
</dbReference>
<dbReference type="InterPro" id="IPR001584">
    <property type="entry name" value="Integrase_cat-core"/>
</dbReference>
<reference evidence="3" key="2">
    <citation type="submission" date="2025-08" db="UniProtKB">
        <authorList>
            <consortium name="RefSeq"/>
        </authorList>
    </citation>
    <scope>IDENTIFICATION</scope>
    <source>
        <tissue evidence="3">Leaf</tissue>
    </source>
</reference>
<dbReference type="STRING" id="4096.A0A1U7X0K2"/>
<reference evidence="2" key="1">
    <citation type="journal article" date="2013" name="Genome Biol.">
        <title>Reference genomes and transcriptomes of Nicotiana sylvestris and Nicotiana tomentosiformis.</title>
        <authorList>
            <person name="Sierro N."/>
            <person name="Battey J.N."/>
            <person name="Ouadi S."/>
            <person name="Bovet L."/>
            <person name="Goepfert S."/>
            <person name="Bakaher N."/>
            <person name="Peitsch M.C."/>
            <person name="Ivanov N.V."/>
        </authorList>
    </citation>
    <scope>NUCLEOTIDE SEQUENCE [LARGE SCALE GENOMIC DNA]</scope>
</reference>
<dbReference type="GO" id="GO:0003676">
    <property type="term" value="F:nucleic acid binding"/>
    <property type="evidence" value="ECO:0007669"/>
    <property type="project" value="InterPro"/>
</dbReference>
<accession>A0A1U7X0K2</accession>
<dbReference type="PANTHER" id="PTHR37984">
    <property type="entry name" value="PROTEIN CBG26694"/>
    <property type="match status" value="1"/>
</dbReference>
<dbReference type="InterPro" id="IPR036397">
    <property type="entry name" value="RNaseH_sf"/>
</dbReference>
<organism evidence="2 3">
    <name type="scientific">Nicotiana sylvestris</name>
    <name type="common">Wood tobacco</name>
    <name type="synonym">South American tobacco</name>
    <dbReference type="NCBI Taxonomy" id="4096"/>
    <lineage>
        <taxon>Eukaryota</taxon>
        <taxon>Viridiplantae</taxon>
        <taxon>Streptophyta</taxon>
        <taxon>Embryophyta</taxon>
        <taxon>Tracheophyta</taxon>
        <taxon>Spermatophyta</taxon>
        <taxon>Magnoliopsida</taxon>
        <taxon>eudicotyledons</taxon>
        <taxon>Gunneridae</taxon>
        <taxon>Pentapetalae</taxon>
        <taxon>asterids</taxon>
        <taxon>lamiids</taxon>
        <taxon>Solanales</taxon>
        <taxon>Solanaceae</taxon>
        <taxon>Nicotianoideae</taxon>
        <taxon>Nicotianeae</taxon>
        <taxon>Nicotiana</taxon>
    </lineage>
</organism>
<dbReference type="Gene3D" id="3.30.420.10">
    <property type="entry name" value="Ribonuclease H-like superfamily/Ribonuclease H"/>
    <property type="match status" value="1"/>
</dbReference>
<dbReference type="PANTHER" id="PTHR37984:SF5">
    <property type="entry name" value="PROTEIN NYNRIN-LIKE"/>
    <property type="match status" value="1"/>
</dbReference>
<name>A0A1U7X0K2_NICSY</name>
<evidence type="ECO:0000313" key="2">
    <source>
        <dbReference type="Proteomes" id="UP000189701"/>
    </source>
</evidence>